<name>A0AAW2EXK7_9HYME</name>
<dbReference type="EMBL" id="JADYXP020000016">
    <property type="protein sequence ID" value="KAL0108063.1"/>
    <property type="molecule type" value="Genomic_DNA"/>
</dbReference>
<dbReference type="AlphaFoldDB" id="A0AAW2EXK7"/>
<comment type="caution">
    <text evidence="1">The sequence shown here is derived from an EMBL/GenBank/DDBJ whole genome shotgun (WGS) entry which is preliminary data.</text>
</comment>
<evidence type="ECO:0000313" key="2">
    <source>
        <dbReference type="Proteomes" id="UP001430953"/>
    </source>
</evidence>
<sequence length="107" mass="11832">MSYIDVRPATNHLSRAAKSAGDFSRVTARRACESCHGITHRAQSFSSEVVARLKGHNARLPPSAHGATSILRSAPRYRSADDWSRDDTRRIVSGVRRCSRWLDVAVA</sequence>
<accession>A0AAW2EXK7</accession>
<organism evidence="1 2">
    <name type="scientific">Cardiocondyla obscurior</name>
    <dbReference type="NCBI Taxonomy" id="286306"/>
    <lineage>
        <taxon>Eukaryota</taxon>
        <taxon>Metazoa</taxon>
        <taxon>Ecdysozoa</taxon>
        <taxon>Arthropoda</taxon>
        <taxon>Hexapoda</taxon>
        <taxon>Insecta</taxon>
        <taxon>Pterygota</taxon>
        <taxon>Neoptera</taxon>
        <taxon>Endopterygota</taxon>
        <taxon>Hymenoptera</taxon>
        <taxon>Apocrita</taxon>
        <taxon>Aculeata</taxon>
        <taxon>Formicoidea</taxon>
        <taxon>Formicidae</taxon>
        <taxon>Myrmicinae</taxon>
        <taxon>Cardiocondyla</taxon>
    </lineage>
</organism>
<gene>
    <name evidence="1" type="ORF">PUN28_014972</name>
</gene>
<reference evidence="1 2" key="1">
    <citation type="submission" date="2023-03" db="EMBL/GenBank/DDBJ databases">
        <title>High recombination rates correlate with genetic variation in Cardiocondyla obscurior ants.</title>
        <authorList>
            <person name="Errbii M."/>
        </authorList>
    </citation>
    <scope>NUCLEOTIDE SEQUENCE [LARGE SCALE GENOMIC DNA]</scope>
    <source>
        <strain evidence="1">Alpha-2009</strain>
        <tissue evidence="1">Whole body</tissue>
    </source>
</reference>
<evidence type="ECO:0008006" key="3">
    <source>
        <dbReference type="Google" id="ProtNLM"/>
    </source>
</evidence>
<dbReference type="Proteomes" id="UP001430953">
    <property type="component" value="Unassembled WGS sequence"/>
</dbReference>
<protein>
    <recommendedName>
        <fullName evidence="3">Cytochrome c domain-containing protein</fullName>
    </recommendedName>
</protein>
<keyword evidence="2" id="KW-1185">Reference proteome</keyword>
<evidence type="ECO:0000313" key="1">
    <source>
        <dbReference type="EMBL" id="KAL0108063.1"/>
    </source>
</evidence>
<proteinExistence type="predicted"/>